<dbReference type="SMART" id="SM00267">
    <property type="entry name" value="GGDEF"/>
    <property type="match status" value="1"/>
</dbReference>
<dbReference type="InterPro" id="IPR013655">
    <property type="entry name" value="PAS_fold_3"/>
</dbReference>
<feature type="domain" description="GGDEF" evidence="2">
    <location>
        <begin position="348"/>
        <end position="483"/>
    </location>
</feature>
<dbReference type="InterPro" id="IPR000700">
    <property type="entry name" value="PAS-assoc_C"/>
</dbReference>
<dbReference type="Pfam" id="PF01590">
    <property type="entry name" value="GAF"/>
    <property type="match status" value="1"/>
</dbReference>
<dbReference type="InterPro" id="IPR029016">
    <property type="entry name" value="GAF-like_dom_sf"/>
</dbReference>
<dbReference type="InterPro" id="IPR029787">
    <property type="entry name" value="Nucleotide_cyclase"/>
</dbReference>
<dbReference type="Pfam" id="PF08447">
    <property type="entry name" value="PAS_3"/>
    <property type="match status" value="1"/>
</dbReference>
<protein>
    <submittedName>
        <fullName evidence="3">Diguanylate cyclase</fullName>
        <ecNumber evidence="3">2.7.7.65</ecNumber>
    </submittedName>
</protein>
<dbReference type="Proteomes" id="UP000759103">
    <property type="component" value="Unassembled WGS sequence"/>
</dbReference>
<dbReference type="InterPro" id="IPR003018">
    <property type="entry name" value="GAF"/>
</dbReference>
<gene>
    <name evidence="3" type="ORF">KZ820_18915</name>
</gene>
<dbReference type="InterPro" id="IPR052155">
    <property type="entry name" value="Biofilm_reg_signaling"/>
</dbReference>
<dbReference type="InterPro" id="IPR043128">
    <property type="entry name" value="Rev_trsase/Diguanyl_cyclase"/>
</dbReference>
<dbReference type="SUPFAM" id="SSF55785">
    <property type="entry name" value="PYP-like sensor domain (PAS domain)"/>
    <property type="match status" value="1"/>
</dbReference>
<keyword evidence="4" id="KW-1185">Reference proteome</keyword>
<proteinExistence type="predicted"/>
<dbReference type="Gene3D" id="3.30.450.20">
    <property type="entry name" value="PAS domain"/>
    <property type="match status" value="1"/>
</dbReference>
<evidence type="ECO:0000259" key="2">
    <source>
        <dbReference type="PROSITE" id="PS50887"/>
    </source>
</evidence>
<dbReference type="Gene3D" id="2.10.70.100">
    <property type="match status" value="1"/>
</dbReference>
<dbReference type="InterPro" id="IPR000160">
    <property type="entry name" value="GGDEF_dom"/>
</dbReference>
<dbReference type="CDD" id="cd01949">
    <property type="entry name" value="GGDEF"/>
    <property type="match status" value="1"/>
</dbReference>
<dbReference type="PROSITE" id="PS50887">
    <property type="entry name" value="GGDEF"/>
    <property type="match status" value="1"/>
</dbReference>
<comment type="caution">
    <text evidence="3">The sequence shown here is derived from an EMBL/GenBank/DDBJ whole genome shotgun (WGS) entry which is preliminary data.</text>
</comment>
<dbReference type="Gene3D" id="3.30.450.40">
    <property type="match status" value="1"/>
</dbReference>
<evidence type="ECO:0000313" key="4">
    <source>
        <dbReference type="Proteomes" id="UP000759103"/>
    </source>
</evidence>
<reference evidence="3 4" key="1">
    <citation type="submission" date="2021-07" db="EMBL/GenBank/DDBJ databases">
        <title>Sphingomonas sp.</title>
        <authorList>
            <person name="Feng G."/>
            <person name="Li J."/>
            <person name="Pan M."/>
        </authorList>
    </citation>
    <scope>NUCLEOTIDE SEQUENCE [LARGE SCALE GENOMIC DNA]</scope>
    <source>
        <strain evidence="3 4">RRHST34</strain>
    </source>
</reference>
<keyword evidence="3" id="KW-0808">Transferase</keyword>
<dbReference type="SMART" id="SM00065">
    <property type="entry name" value="GAF"/>
    <property type="match status" value="1"/>
</dbReference>
<dbReference type="SUPFAM" id="SSF55781">
    <property type="entry name" value="GAF domain-like"/>
    <property type="match status" value="1"/>
</dbReference>
<dbReference type="Pfam" id="PF00990">
    <property type="entry name" value="GGDEF"/>
    <property type="match status" value="1"/>
</dbReference>
<dbReference type="InterPro" id="IPR035965">
    <property type="entry name" value="PAS-like_dom_sf"/>
</dbReference>
<dbReference type="EC" id="2.7.7.65" evidence="3"/>
<evidence type="ECO:0000259" key="1">
    <source>
        <dbReference type="PROSITE" id="PS50113"/>
    </source>
</evidence>
<dbReference type="GO" id="GO:0052621">
    <property type="term" value="F:diguanylate cyclase activity"/>
    <property type="evidence" value="ECO:0007669"/>
    <property type="project" value="UniProtKB-EC"/>
</dbReference>
<dbReference type="NCBIfam" id="TIGR00254">
    <property type="entry name" value="GGDEF"/>
    <property type="match status" value="1"/>
</dbReference>
<accession>A0ABS7BTB6</accession>
<dbReference type="PROSITE" id="PS50113">
    <property type="entry name" value="PAC"/>
    <property type="match status" value="1"/>
</dbReference>
<dbReference type="SUPFAM" id="SSF55073">
    <property type="entry name" value="Nucleotide cyclase"/>
    <property type="match status" value="1"/>
</dbReference>
<evidence type="ECO:0000313" key="3">
    <source>
        <dbReference type="EMBL" id="MBW6532821.1"/>
    </source>
</evidence>
<dbReference type="PANTHER" id="PTHR44757:SF2">
    <property type="entry name" value="BIOFILM ARCHITECTURE MAINTENANCE PROTEIN MBAA"/>
    <property type="match status" value="1"/>
</dbReference>
<feature type="domain" description="PAC" evidence="1">
    <location>
        <begin position="265"/>
        <end position="316"/>
    </location>
</feature>
<sequence>MAPSSSLMAPAVESSRLAALNALALLDSEPEKEFDALVALAAQLLGCPTALLNLVDRDRLWIKASARPTETRELQRDIAFCDRTVSERDMVVIEDLAADPRFGTSPLVVENGLRFYAGAPVNVLGQDGARHTVGTICAVDIAPRTLDGAARAALRHLAALAEALLEARRTALKAIHIATTGELLVTRLARQDHIFRQAEQIAMIGSWRLSIADQSLEWSDNVYRIHGLPLGEKPDLSRALTFYPAAVREGVAATIEAAIREGRPFDFESDFVTADGRTLRVRSMGDPEIVDGRVVGMVGVFQDITERHALEVQLRHAADTDVLTGLANRAAFDRALDYAMARARRDRSPLHLVLIDLDGFKAINDTLGHGAGDDVLRLTGAALSEPWLSGALAARIGGDEFALIVEDPALIADLDSLREGIEAALRVAVEVNGVTMTSAGSVGIAAFDDDCHSLRDLARRADVLLYQAKRARVGQRRFAPPRRVA</sequence>
<keyword evidence="3" id="KW-0548">Nucleotidyltransferase</keyword>
<name>A0ABS7BTB6_9SPHN</name>
<organism evidence="3 4">
    <name type="scientific">Sphingomonas citri</name>
    <dbReference type="NCBI Taxonomy" id="2862499"/>
    <lineage>
        <taxon>Bacteria</taxon>
        <taxon>Pseudomonadati</taxon>
        <taxon>Pseudomonadota</taxon>
        <taxon>Alphaproteobacteria</taxon>
        <taxon>Sphingomonadales</taxon>
        <taxon>Sphingomonadaceae</taxon>
        <taxon>Sphingomonas</taxon>
    </lineage>
</organism>
<dbReference type="Gene3D" id="3.30.70.270">
    <property type="match status" value="1"/>
</dbReference>
<dbReference type="PANTHER" id="PTHR44757">
    <property type="entry name" value="DIGUANYLATE CYCLASE DGCP"/>
    <property type="match status" value="1"/>
</dbReference>
<dbReference type="EMBL" id="JAHXZN010000010">
    <property type="protein sequence ID" value="MBW6532821.1"/>
    <property type="molecule type" value="Genomic_DNA"/>
</dbReference>